<comment type="caution">
    <text evidence="1">The sequence shown here is derived from an EMBL/GenBank/DDBJ whole genome shotgun (WGS) entry which is preliminary data.</text>
</comment>
<dbReference type="SUPFAM" id="SSF48452">
    <property type="entry name" value="TPR-like"/>
    <property type="match status" value="1"/>
</dbReference>
<evidence type="ECO:0000313" key="1">
    <source>
        <dbReference type="EMBL" id="OCX76129.1"/>
    </source>
</evidence>
<protein>
    <submittedName>
        <fullName evidence="1">Glycosyl transferase family 8</fullName>
    </submittedName>
</protein>
<dbReference type="GO" id="GO:0016740">
    <property type="term" value="F:transferase activity"/>
    <property type="evidence" value="ECO:0007669"/>
    <property type="project" value="UniProtKB-KW"/>
</dbReference>
<proteinExistence type="predicted"/>
<keyword evidence="1" id="KW-0808">Transferase</keyword>
<dbReference type="SUPFAM" id="SSF53756">
    <property type="entry name" value="UDP-Glycosyltransferase/glycogen phosphorylase"/>
    <property type="match status" value="1"/>
</dbReference>
<dbReference type="AlphaFoldDB" id="A0A1C2ISW1"/>
<sequence length="385" mass="43486">MKRSIAELLAHGQALIAADLPEAVETLLHPYLQGGTAPIPLWKLLALAYRRQGKFEAVRKIQEMIVETLPGDLPARYDLADTLLTLGDFARGWEAYRYRYHLPHTTALARHIQAAPRWDGRPISGQTLLIHDEQGYGDTFQFIRLLRAAQKHSEAKILVEVNHESLSLVRRAYPEFPVQPRGTLPPRFDAHCELMGLPHALGLQLSDLPLEMPYLQADPGRIAHWQARLQDLPRPWVALAWSGRPTHPNDGNRSMRLEQFASLAAVTASFLAIQKGPAAYQPAPTGMNLTRLSDEIRDFEDTAAILQIADLLISVDSSPVHLAGALGRPAWVLLPFEAEWRWMTEREDTPWYPTHRLFRQTRRGDWQGVLERVAVDWVASKYSPA</sequence>
<dbReference type="Gene3D" id="3.40.50.2000">
    <property type="entry name" value="Glycogen Phosphorylase B"/>
    <property type="match status" value="1"/>
</dbReference>
<dbReference type="RefSeq" id="WP_024893968.1">
    <property type="nucleotide sequence ID" value="NZ_LWRZ01000026.1"/>
</dbReference>
<dbReference type="EMBL" id="LWSA01000030">
    <property type="protein sequence ID" value="OCX76129.1"/>
    <property type="molecule type" value="Genomic_DNA"/>
</dbReference>
<accession>A0A1C2ISW1</accession>
<dbReference type="Gene3D" id="1.25.40.10">
    <property type="entry name" value="Tetratricopeptide repeat domain"/>
    <property type="match status" value="1"/>
</dbReference>
<name>A0A1C2ISW1_ACITH</name>
<reference evidence="1 2" key="1">
    <citation type="journal article" date="2016" name="Int. J. Mol. Sci.">
        <title>Comparative genomics of the extreme acidophile Acidithiobacillus thiooxidans reveals intraspecific divergence and niche adaptation.</title>
        <authorList>
            <person name="Zhang X."/>
            <person name="Feng X."/>
            <person name="Tao J."/>
            <person name="Ma L."/>
            <person name="Xiao Y."/>
            <person name="Liang Y."/>
            <person name="Liu X."/>
            <person name="Yin H."/>
        </authorList>
    </citation>
    <scope>NUCLEOTIDE SEQUENCE [LARGE SCALE GENOMIC DNA]</scope>
    <source>
        <strain evidence="1 2">A02</strain>
    </source>
</reference>
<evidence type="ECO:0000313" key="2">
    <source>
        <dbReference type="Proteomes" id="UP000094893"/>
    </source>
</evidence>
<dbReference type="Proteomes" id="UP000094893">
    <property type="component" value="Unassembled WGS sequence"/>
</dbReference>
<organism evidence="1 2">
    <name type="scientific">Acidithiobacillus thiooxidans</name>
    <name type="common">Thiobacillus thiooxidans</name>
    <dbReference type="NCBI Taxonomy" id="930"/>
    <lineage>
        <taxon>Bacteria</taxon>
        <taxon>Pseudomonadati</taxon>
        <taxon>Pseudomonadota</taxon>
        <taxon>Acidithiobacillia</taxon>
        <taxon>Acidithiobacillales</taxon>
        <taxon>Acidithiobacillaceae</taxon>
        <taxon>Acidithiobacillus</taxon>
    </lineage>
</organism>
<dbReference type="InterPro" id="IPR011990">
    <property type="entry name" value="TPR-like_helical_dom_sf"/>
</dbReference>
<gene>
    <name evidence="1" type="ORF">A6P07_03255</name>
</gene>